<proteinExistence type="predicted"/>
<keyword evidence="2" id="KW-1185">Reference proteome</keyword>
<sequence length="143" mass="16650">MVEKLQARILIPQRIHYLRFDGAHSIYGGSNFSALVDQEVQKLEWTFRCHCIPPGDTLNMRMRRTGSRFPREYNNGVVLYYLHADDGSSHMLPVMGAIMRRPQYPNCDFEEARSFCPPRKQKQGGNNSLWLSVILLSYKNMRL</sequence>
<dbReference type="EMBL" id="BGPR01000022">
    <property type="protein sequence ID" value="GBL80563.1"/>
    <property type="molecule type" value="Genomic_DNA"/>
</dbReference>
<accession>A0A4Y2AL76</accession>
<name>A0A4Y2AL76_ARAVE</name>
<gene>
    <name evidence="1" type="ORF">AVEN_225254_1</name>
</gene>
<protein>
    <submittedName>
        <fullName evidence="1">Uncharacterized protein</fullName>
    </submittedName>
</protein>
<reference evidence="1 2" key="1">
    <citation type="journal article" date="2019" name="Sci. Rep.">
        <title>Orb-weaving spider Araneus ventricosus genome elucidates the spidroin gene catalogue.</title>
        <authorList>
            <person name="Kono N."/>
            <person name="Nakamura H."/>
            <person name="Ohtoshi R."/>
            <person name="Moran D.A.P."/>
            <person name="Shinohara A."/>
            <person name="Yoshida Y."/>
            <person name="Fujiwara M."/>
            <person name="Mori M."/>
            <person name="Tomita M."/>
            <person name="Arakawa K."/>
        </authorList>
    </citation>
    <scope>NUCLEOTIDE SEQUENCE [LARGE SCALE GENOMIC DNA]</scope>
</reference>
<dbReference type="AlphaFoldDB" id="A0A4Y2AL76"/>
<dbReference type="Proteomes" id="UP000499080">
    <property type="component" value="Unassembled WGS sequence"/>
</dbReference>
<evidence type="ECO:0000313" key="2">
    <source>
        <dbReference type="Proteomes" id="UP000499080"/>
    </source>
</evidence>
<organism evidence="1 2">
    <name type="scientific">Araneus ventricosus</name>
    <name type="common">Orbweaver spider</name>
    <name type="synonym">Epeira ventricosa</name>
    <dbReference type="NCBI Taxonomy" id="182803"/>
    <lineage>
        <taxon>Eukaryota</taxon>
        <taxon>Metazoa</taxon>
        <taxon>Ecdysozoa</taxon>
        <taxon>Arthropoda</taxon>
        <taxon>Chelicerata</taxon>
        <taxon>Arachnida</taxon>
        <taxon>Araneae</taxon>
        <taxon>Araneomorphae</taxon>
        <taxon>Entelegynae</taxon>
        <taxon>Araneoidea</taxon>
        <taxon>Araneidae</taxon>
        <taxon>Araneus</taxon>
    </lineage>
</organism>
<comment type="caution">
    <text evidence="1">The sequence shown here is derived from an EMBL/GenBank/DDBJ whole genome shotgun (WGS) entry which is preliminary data.</text>
</comment>
<evidence type="ECO:0000313" key="1">
    <source>
        <dbReference type="EMBL" id="GBL80563.1"/>
    </source>
</evidence>